<proteinExistence type="predicted"/>
<sequence length="177" mass="18894">MSRPTHHRQQTSVSLLPPPTQAFLQQIHSNTTIPYTSLPAIPTQIVLMQDTRYTFTYLGVTAIGNSPYRHFSLWDGWMERSWSVYALDGGEDASTGLKSAASTSSAGAGGLKRTASLSASSTSSSGAGEPTGKWYSGAGIVGSSERRAIKNEEVRNALTAAFLQTIARSLPSTEIVI</sequence>
<evidence type="ECO:0000313" key="1">
    <source>
        <dbReference type="EMBL" id="KIO27394.1"/>
    </source>
</evidence>
<dbReference type="HOGENOM" id="CLU_1518970_0_0_1"/>
<gene>
    <name evidence="1" type="ORF">M407DRAFT_191088</name>
</gene>
<accession>A0A0C3QLC5</accession>
<dbReference type="AlphaFoldDB" id="A0A0C3QLC5"/>
<dbReference type="EMBL" id="KN823009">
    <property type="protein sequence ID" value="KIO27394.1"/>
    <property type="molecule type" value="Genomic_DNA"/>
</dbReference>
<dbReference type="OrthoDB" id="3198270at2759"/>
<name>A0A0C3QLC5_9AGAM</name>
<dbReference type="Proteomes" id="UP000054248">
    <property type="component" value="Unassembled WGS sequence"/>
</dbReference>
<evidence type="ECO:0000313" key="2">
    <source>
        <dbReference type="Proteomes" id="UP000054248"/>
    </source>
</evidence>
<reference evidence="2" key="2">
    <citation type="submission" date="2015-01" db="EMBL/GenBank/DDBJ databases">
        <title>Evolutionary Origins and Diversification of the Mycorrhizal Mutualists.</title>
        <authorList>
            <consortium name="DOE Joint Genome Institute"/>
            <consortium name="Mycorrhizal Genomics Consortium"/>
            <person name="Kohler A."/>
            <person name="Kuo A."/>
            <person name="Nagy L.G."/>
            <person name="Floudas D."/>
            <person name="Copeland A."/>
            <person name="Barry K.W."/>
            <person name="Cichocki N."/>
            <person name="Veneault-Fourrey C."/>
            <person name="LaButti K."/>
            <person name="Lindquist E.A."/>
            <person name="Lipzen A."/>
            <person name="Lundell T."/>
            <person name="Morin E."/>
            <person name="Murat C."/>
            <person name="Riley R."/>
            <person name="Ohm R."/>
            <person name="Sun H."/>
            <person name="Tunlid A."/>
            <person name="Henrissat B."/>
            <person name="Grigoriev I.V."/>
            <person name="Hibbett D.S."/>
            <person name="Martin F."/>
        </authorList>
    </citation>
    <scope>NUCLEOTIDE SEQUENCE [LARGE SCALE GENOMIC DNA]</scope>
    <source>
        <strain evidence="2">MUT 4182</strain>
    </source>
</reference>
<reference evidence="1 2" key="1">
    <citation type="submission" date="2014-04" db="EMBL/GenBank/DDBJ databases">
        <authorList>
            <consortium name="DOE Joint Genome Institute"/>
            <person name="Kuo A."/>
            <person name="Girlanda M."/>
            <person name="Perotto S."/>
            <person name="Kohler A."/>
            <person name="Nagy L.G."/>
            <person name="Floudas D."/>
            <person name="Copeland A."/>
            <person name="Barry K.W."/>
            <person name="Cichocki N."/>
            <person name="Veneault-Fourrey C."/>
            <person name="LaButti K."/>
            <person name="Lindquist E.A."/>
            <person name="Lipzen A."/>
            <person name="Lundell T."/>
            <person name="Morin E."/>
            <person name="Murat C."/>
            <person name="Sun H."/>
            <person name="Tunlid A."/>
            <person name="Henrissat B."/>
            <person name="Grigoriev I.V."/>
            <person name="Hibbett D.S."/>
            <person name="Martin F."/>
            <person name="Nordberg H.P."/>
            <person name="Cantor M.N."/>
            <person name="Hua S.X."/>
        </authorList>
    </citation>
    <scope>NUCLEOTIDE SEQUENCE [LARGE SCALE GENOMIC DNA]</scope>
    <source>
        <strain evidence="1 2">MUT 4182</strain>
    </source>
</reference>
<keyword evidence="2" id="KW-1185">Reference proteome</keyword>
<organism evidence="1 2">
    <name type="scientific">Tulasnella calospora MUT 4182</name>
    <dbReference type="NCBI Taxonomy" id="1051891"/>
    <lineage>
        <taxon>Eukaryota</taxon>
        <taxon>Fungi</taxon>
        <taxon>Dikarya</taxon>
        <taxon>Basidiomycota</taxon>
        <taxon>Agaricomycotina</taxon>
        <taxon>Agaricomycetes</taxon>
        <taxon>Cantharellales</taxon>
        <taxon>Tulasnellaceae</taxon>
        <taxon>Tulasnella</taxon>
    </lineage>
</organism>
<protein>
    <submittedName>
        <fullName evidence="1">Uncharacterized protein</fullName>
    </submittedName>
</protein>